<gene>
    <name evidence="2" type="ORF">SAMN04490248_14911</name>
</gene>
<dbReference type="RefSeq" id="WP_093120749.1">
    <property type="nucleotide sequence ID" value="NZ_FODS01000049.1"/>
</dbReference>
<evidence type="ECO:0000259" key="1">
    <source>
        <dbReference type="Pfam" id="PF03235"/>
    </source>
</evidence>
<keyword evidence="3" id="KW-1185">Reference proteome</keyword>
<evidence type="ECO:0000313" key="2">
    <source>
        <dbReference type="EMBL" id="SEP24105.1"/>
    </source>
</evidence>
<name>A0A1H8W8V6_9RHOB</name>
<dbReference type="Pfam" id="PF03235">
    <property type="entry name" value="GmrSD_N"/>
    <property type="match status" value="1"/>
</dbReference>
<dbReference type="STRING" id="569882.SAMN04490248_14911"/>
<dbReference type="OrthoDB" id="9798761at2"/>
<evidence type="ECO:0000313" key="3">
    <source>
        <dbReference type="Proteomes" id="UP000198893"/>
    </source>
</evidence>
<reference evidence="2 3" key="1">
    <citation type="submission" date="2016-10" db="EMBL/GenBank/DDBJ databases">
        <authorList>
            <person name="de Groot N.N."/>
        </authorList>
    </citation>
    <scope>NUCLEOTIDE SEQUENCE [LARGE SCALE GENOMIC DNA]</scope>
    <source>
        <strain evidence="2 3">DSM 27842</strain>
    </source>
</reference>
<accession>A0A1H8W8V6</accession>
<dbReference type="PANTHER" id="PTHR37292">
    <property type="entry name" value="VNG6097C"/>
    <property type="match status" value="1"/>
</dbReference>
<dbReference type="Proteomes" id="UP000198893">
    <property type="component" value="Unassembled WGS sequence"/>
</dbReference>
<protein>
    <recommendedName>
        <fullName evidence="1">GmrSD restriction endonucleases N-terminal domain-containing protein</fullName>
    </recommendedName>
</protein>
<dbReference type="InterPro" id="IPR004919">
    <property type="entry name" value="GmrSD_N"/>
</dbReference>
<organism evidence="2 3">
    <name type="scientific">Salinihabitans flavidus</name>
    <dbReference type="NCBI Taxonomy" id="569882"/>
    <lineage>
        <taxon>Bacteria</taxon>
        <taxon>Pseudomonadati</taxon>
        <taxon>Pseudomonadota</taxon>
        <taxon>Alphaproteobacteria</taxon>
        <taxon>Rhodobacterales</taxon>
        <taxon>Roseobacteraceae</taxon>
        <taxon>Salinihabitans</taxon>
    </lineage>
</organism>
<feature type="domain" description="GmrSD restriction endonucleases N-terminal" evidence="1">
    <location>
        <begin position="8"/>
        <end position="121"/>
    </location>
</feature>
<sequence>MSYATITIGDLLADVNSRYFLPAIQRPYVWSADQVITLIDSLLKGYPISSLMFWAVDEDLKRELKIYNFIEHWKPGMQNPTASANGRDVTLVLDGQQRITSLLIALRGSFAEKAKHKRRSSPDAWSEKTLYIDLLRCLVPASGGSDLG</sequence>
<dbReference type="EMBL" id="FODS01000049">
    <property type="protein sequence ID" value="SEP24105.1"/>
    <property type="molecule type" value="Genomic_DNA"/>
</dbReference>
<dbReference type="PANTHER" id="PTHR37292:SF2">
    <property type="entry name" value="DUF262 DOMAIN-CONTAINING PROTEIN"/>
    <property type="match status" value="1"/>
</dbReference>
<proteinExistence type="predicted"/>
<dbReference type="AlphaFoldDB" id="A0A1H8W8V6"/>